<dbReference type="AlphaFoldDB" id="A0A2Z4UAG0"/>
<keyword evidence="1" id="KW-0812">Transmembrane</keyword>
<reference evidence="3" key="1">
    <citation type="submission" date="2018-06" db="EMBL/GenBank/DDBJ databases">
        <title>Description of Blautia argi sp. nov., a new anaerobic isolated from dog feces.</title>
        <authorList>
            <person name="Chang Y.-H."/>
            <person name="Paek J."/>
            <person name="Shin Y."/>
        </authorList>
    </citation>
    <scope>NUCLEOTIDE SEQUENCE [LARGE SCALE GENOMIC DNA]</scope>
    <source>
        <strain evidence="3">KCTC 15426</strain>
    </source>
</reference>
<keyword evidence="3" id="KW-1185">Reference proteome</keyword>
<evidence type="ECO:0000313" key="2">
    <source>
        <dbReference type="EMBL" id="AWY98030.1"/>
    </source>
</evidence>
<dbReference type="Proteomes" id="UP000250003">
    <property type="component" value="Chromosome"/>
</dbReference>
<sequence length="109" mass="12621">MSKSKVFFLLLISVIIYYCKEVNKKIFLENVIFGIILAFLSFSVFLIFFKVLLKILGYKKLEKVRKIVYSFILIIAFTLEIGIILSKKPADLIINQFMIVGVFAGRFVK</sequence>
<accession>A0A2Z4UAG0</accession>
<feature type="transmembrane region" description="Helical" evidence="1">
    <location>
        <begin position="31"/>
        <end position="55"/>
    </location>
</feature>
<keyword evidence="1" id="KW-1133">Transmembrane helix</keyword>
<organism evidence="2 3">
    <name type="scientific">Blautia argi</name>
    <dbReference type="NCBI Taxonomy" id="1912897"/>
    <lineage>
        <taxon>Bacteria</taxon>
        <taxon>Bacillati</taxon>
        <taxon>Bacillota</taxon>
        <taxon>Clostridia</taxon>
        <taxon>Lachnospirales</taxon>
        <taxon>Lachnospiraceae</taxon>
        <taxon>Blautia</taxon>
    </lineage>
</organism>
<keyword evidence="1" id="KW-0472">Membrane</keyword>
<dbReference type="EMBL" id="CP030280">
    <property type="protein sequence ID" value="AWY98030.1"/>
    <property type="molecule type" value="Genomic_DNA"/>
</dbReference>
<dbReference type="RefSeq" id="WP_111919526.1">
    <property type="nucleotide sequence ID" value="NZ_CP030280.1"/>
</dbReference>
<name>A0A2Z4UAG0_9FIRM</name>
<evidence type="ECO:0000313" key="3">
    <source>
        <dbReference type="Proteomes" id="UP000250003"/>
    </source>
</evidence>
<evidence type="ECO:0000256" key="1">
    <source>
        <dbReference type="SAM" id="Phobius"/>
    </source>
</evidence>
<gene>
    <name evidence="2" type="ORF">DQQ01_07610</name>
</gene>
<protein>
    <submittedName>
        <fullName evidence="2">Uncharacterized protein</fullName>
    </submittedName>
</protein>
<proteinExistence type="predicted"/>
<dbReference type="KEGG" id="blau:DQQ01_07610"/>
<feature type="transmembrane region" description="Helical" evidence="1">
    <location>
        <begin position="67"/>
        <end position="86"/>
    </location>
</feature>